<feature type="region of interest" description="Disordered" evidence="2">
    <location>
        <begin position="244"/>
        <end position="265"/>
    </location>
</feature>
<proteinExistence type="predicted"/>
<keyword evidence="6" id="KW-1185">Reference proteome</keyword>
<feature type="region of interest" description="Disordered" evidence="2">
    <location>
        <begin position="1260"/>
        <end position="1373"/>
    </location>
</feature>
<evidence type="ECO:0008006" key="7">
    <source>
        <dbReference type="Google" id="ProtNLM"/>
    </source>
</evidence>
<feature type="domain" description="PWWP" evidence="3">
    <location>
        <begin position="26"/>
        <end position="70"/>
    </location>
</feature>
<feature type="compositionally biased region" description="Polar residues" evidence="2">
    <location>
        <begin position="314"/>
        <end position="323"/>
    </location>
</feature>
<feature type="region of interest" description="Disordered" evidence="2">
    <location>
        <begin position="314"/>
        <end position="386"/>
    </location>
</feature>
<dbReference type="Pfam" id="PF04818">
    <property type="entry name" value="CID"/>
    <property type="match status" value="1"/>
</dbReference>
<dbReference type="EMBL" id="JADFTS010000005">
    <property type="protein sequence ID" value="KAF9604694.1"/>
    <property type="molecule type" value="Genomic_DNA"/>
</dbReference>
<evidence type="ECO:0000313" key="6">
    <source>
        <dbReference type="Proteomes" id="UP000631114"/>
    </source>
</evidence>
<dbReference type="SUPFAM" id="SSF63748">
    <property type="entry name" value="Tudor/PWWP/MBT"/>
    <property type="match status" value="1"/>
</dbReference>
<organism evidence="5 6">
    <name type="scientific">Coptis chinensis</name>
    <dbReference type="NCBI Taxonomy" id="261450"/>
    <lineage>
        <taxon>Eukaryota</taxon>
        <taxon>Viridiplantae</taxon>
        <taxon>Streptophyta</taxon>
        <taxon>Embryophyta</taxon>
        <taxon>Tracheophyta</taxon>
        <taxon>Spermatophyta</taxon>
        <taxon>Magnoliopsida</taxon>
        <taxon>Ranunculales</taxon>
        <taxon>Ranunculaceae</taxon>
        <taxon>Coptidoideae</taxon>
        <taxon>Coptis</taxon>
    </lineage>
</organism>
<dbReference type="PROSITE" id="PS51391">
    <property type="entry name" value="CID"/>
    <property type="match status" value="1"/>
</dbReference>
<gene>
    <name evidence="5" type="ORF">IFM89_009130</name>
</gene>
<dbReference type="Pfam" id="PF00855">
    <property type="entry name" value="PWWP"/>
    <property type="match status" value="1"/>
</dbReference>
<feature type="compositionally biased region" description="Pro residues" evidence="2">
    <location>
        <begin position="1260"/>
        <end position="1285"/>
    </location>
</feature>
<keyword evidence="1" id="KW-0507">mRNA processing</keyword>
<evidence type="ECO:0000259" key="3">
    <source>
        <dbReference type="PROSITE" id="PS50812"/>
    </source>
</evidence>
<accession>A0A835HSS2</accession>
<feature type="region of interest" description="Disordered" evidence="2">
    <location>
        <begin position="419"/>
        <end position="445"/>
    </location>
</feature>
<dbReference type="Proteomes" id="UP000631114">
    <property type="component" value="Unassembled WGS sequence"/>
</dbReference>
<dbReference type="Gene3D" id="1.25.40.90">
    <property type="match status" value="1"/>
</dbReference>
<protein>
    <recommendedName>
        <fullName evidence="7">PWWP domain-containing protein</fullName>
    </recommendedName>
</protein>
<sequence length="1559" mass="171699">MAPSRRKGSNKDKAAIAAAKKKNWNVGDLVLAKVKGFPAWPATVSEPEKWGYSADLKKVLVYFFGTKQMSLSNPNAKEQGSVASGRPILDVVLIANEAIEYKQISGIRGLFCAYGTFISCSAFCNPADVEAFTEEKKKSLLTKRQGKGADFVRAVQEIVDCYEKSKAQARDNEVNSGDECTISNAGNLEDSICKLEEKNQPEIPDVVPSSRLESSCVPANSNVSPQLTDFPAEMEKSGVHCCDTVSEEPGENISSPDNHRSKNLVPSDSLRKSFIEAPLQGCIVQKRTAVRRCRSTVKVQTEVTPFNNSSTNTCKVLSNGLRNESSKRSRRSRKSPGSSVWHNMESPGCSTAFASNISSEDNGSDLGTSNSDTISNSGGNTLESTCKSEQAGIDGECLDRGVQLSDQLHLPVETVVFKKKRKPNKKRVAEGAASPKKGSGLDAPVNKTSLISPNACENLFNHFSRTNGDEHLPLVKRARVRMGTPPSEEKQLNEKVDDAEEESSKEVLTSNAETQSSISCGSNVFTRKTSVELKEDVNGSSAPNGFAHTERKHIWNAKKHQLRGSVDGEAALPPSKRLHRALEAMSANAAEEIQTFFEVRGTSKFMADNSYKDSSEKSSATTSVGNEVGIASAVYNGNSFGGNDANVESESGLLPGLNYTSEVLVKSSLEPKSCDSLVECSMTLQADEFKEMILDSKTSMEVENADNLSVDTYSGETKDTVRSPRPSSFKPKQGIPGSCLESMDLLSPTAKREKHEFPGSSHGSLEDSANSEHAFPQEDKLAQEHVTSQLNNQRHDSSEVNEAGFSLSGDGARISFGNVDCKNMQSLISPLDKNTRFRCEVVKEDNFKPAEQDRDEVSMRVSDVATQTKRHMSLSTPLSDNVLDEKVVCESLSSPSVSRVGSYEHVSPPSTTCPQSTVENGNPVLHSGSGSQEVLPHYKKSTRVLEIEEVGILGSSFSRRQKSLGKWTNTEANEVRKSFESVLGTLSRTKESIGRATRHAMDCAKYGIAGEVLEILVRNLENESSLRKRVDLFFLVDSITQCSRGQKGDVSDIYPSAVQAMLPRLLSAVAPPGSAARENRKQCLKASKNRYVLKLWLERKTLPESVIRHHMRELDSESISSRRPLRIERALKERALNDPIREMEGMHVDEYGSNASFQIPGFCMSRMMEDEEGSDAEDRSFEAVTPEQDPEVAAERGATPSSAIEKHCHILEDVDGELEMEDVAPSYEVESSAYDVSGANNAGTSHRQFEQRLPLTYAPPLPEYCPPSPPPLPASPPPLVPPPPTQSVTCHPFTDSVDLKLHTDNDSMQNPSQHMPRQSDARSLSSVASEKVQYHAPGYRDLGKQSLRPGYFSSSSSCRRASSPRPSVHTRNNVQHTNGATLHNKSYHLQPPPPRLSNQFSYVQADQRRQSWMEASSSFTRRYPYGHDRHREDMYENGERMDFAPHDIGERYRMGTPVHSGPVQSDNHRASYAPNSHYGPPMDSTRILDRGWSFPPRTSNYHNPRPFRPPEGGFLLNRGSLFFVIMQLPASGGQDRHPCRLRCEPFLIWILQLVRISEI</sequence>
<feature type="region of interest" description="Disordered" evidence="2">
    <location>
        <begin position="1169"/>
        <end position="1200"/>
    </location>
</feature>
<evidence type="ECO:0000256" key="1">
    <source>
        <dbReference type="ARBA" id="ARBA00022664"/>
    </source>
</evidence>
<feature type="compositionally biased region" description="Polar residues" evidence="2">
    <location>
        <begin position="1306"/>
        <end position="1328"/>
    </location>
</feature>
<dbReference type="GO" id="GO:0005634">
    <property type="term" value="C:nucleus"/>
    <property type="evidence" value="ECO:0007669"/>
    <property type="project" value="UniProtKB-ARBA"/>
</dbReference>
<feature type="region of interest" description="Disordered" evidence="2">
    <location>
        <begin position="482"/>
        <end position="513"/>
    </location>
</feature>
<feature type="domain" description="CID" evidence="4">
    <location>
        <begin position="971"/>
        <end position="1118"/>
    </location>
</feature>
<dbReference type="InterPro" id="IPR006569">
    <property type="entry name" value="CID_dom"/>
</dbReference>
<dbReference type="PROSITE" id="PS50812">
    <property type="entry name" value="PWWP"/>
    <property type="match status" value="1"/>
</dbReference>
<dbReference type="PANTHER" id="PTHR12550:SF49">
    <property type="entry name" value="PROTEIN HUA2-LIKE 2-RELATED"/>
    <property type="match status" value="1"/>
</dbReference>
<dbReference type="InterPro" id="IPR008942">
    <property type="entry name" value="ENTH_VHS"/>
</dbReference>
<dbReference type="OrthoDB" id="62853at2759"/>
<evidence type="ECO:0000259" key="4">
    <source>
        <dbReference type="PROSITE" id="PS51391"/>
    </source>
</evidence>
<dbReference type="Gene3D" id="2.30.30.140">
    <property type="match status" value="1"/>
</dbReference>
<feature type="compositionally biased region" description="Low complexity" evidence="2">
    <location>
        <begin position="1353"/>
        <end position="1367"/>
    </location>
</feature>
<dbReference type="SMART" id="SM00582">
    <property type="entry name" value="RPR"/>
    <property type="match status" value="1"/>
</dbReference>
<feature type="compositionally biased region" description="Polar residues" evidence="2">
    <location>
        <begin position="348"/>
        <end position="386"/>
    </location>
</feature>
<dbReference type="GO" id="GO:0006397">
    <property type="term" value="P:mRNA processing"/>
    <property type="evidence" value="ECO:0007669"/>
    <property type="project" value="UniProtKB-KW"/>
</dbReference>
<dbReference type="InterPro" id="IPR000313">
    <property type="entry name" value="PWWP_dom"/>
</dbReference>
<evidence type="ECO:0000313" key="5">
    <source>
        <dbReference type="EMBL" id="KAF9604694.1"/>
    </source>
</evidence>
<evidence type="ECO:0000256" key="2">
    <source>
        <dbReference type="SAM" id="MobiDB-lite"/>
    </source>
</evidence>
<dbReference type="PANTHER" id="PTHR12550">
    <property type="entry name" value="HEPATOMA-DERIVED GROWTH FACTOR-RELATED"/>
    <property type="match status" value="1"/>
</dbReference>
<feature type="compositionally biased region" description="Basic and acidic residues" evidence="2">
    <location>
        <begin position="487"/>
        <end position="496"/>
    </location>
</feature>
<name>A0A835HSS2_9MAGN</name>
<comment type="caution">
    <text evidence="5">The sequence shown here is derived from an EMBL/GenBank/DDBJ whole genome shotgun (WGS) entry which is preliminary data.</text>
</comment>
<reference evidence="5 6" key="1">
    <citation type="submission" date="2020-10" db="EMBL/GenBank/DDBJ databases">
        <title>The Coptis chinensis genome and diversification of protoberbering-type alkaloids.</title>
        <authorList>
            <person name="Wang B."/>
            <person name="Shu S."/>
            <person name="Song C."/>
            <person name="Liu Y."/>
        </authorList>
    </citation>
    <scope>NUCLEOTIDE SEQUENCE [LARGE SCALE GENOMIC DNA]</scope>
    <source>
        <strain evidence="5">HL-2020</strain>
        <tissue evidence="5">Leaf</tissue>
    </source>
</reference>
<dbReference type="SMART" id="SM00293">
    <property type="entry name" value="PWWP"/>
    <property type="match status" value="1"/>
</dbReference>
<feature type="region of interest" description="Disordered" evidence="2">
    <location>
        <begin position="707"/>
        <end position="775"/>
    </location>
</feature>